<dbReference type="EMBL" id="QFFJ01000001">
    <property type="protein sequence ID" value="RBL91832.1"/>
    <property type="molecule type" value="Genomic_DNA"/>
</dbReference>
<evidence type="ECO:0000256" key="2">
    <source>
        <dbReference type="ARBA" id="ARBA00023015"/>
    </source>
</evidence>
<dbReference type="InterPro" id="IPR013324">
    <property type="entry name" value="RNA_pol_sigma_r3/r4-like"/>
</dbReference>
<dbReference type="AlphaFoldDB" id="A0A365XZR2"/>
<dbReference type="OrthoDB" id="659361at2"/>
<dbReference type="GO" id="GO:0016987">
    <property type="term" value="F:sigma factor activity"/>
    <property type="evidence" value="ECO:0007669"/>
    <property type="project" value="UniProtKB-KW"/>
</dbReference>
<keyword evidence="4" id="KW-0804">Transcription</keyword>
<dbReference type="NCBIfam" id="TIGR02985">
    <property type="entry name" value="Sig70_bacteroi1"/>
    <property type="match status" value="1"/>
</dbReference>
<gene>
    <name evidence="7" type="ORF">DF182_04305</name>
</gene>
<evidence type="ECO:0000256" key="3">
    <source>
        <dbReference type="ARBA" id="ARBA00023082"/>
    </source>
</evidence>
<evidence type="ECO:0000256" key="4">
    <source>
        <dbReference type="ARBA" id="ARBA00023163"/>
    </source>
</evidence>
<dbReference type="InterPro" id="IPR036388">
    <property type="entry name" value="WH-like_DNA-bd_sf"/>
</dbReference>
<dbReference type="GO" id="GO:0003677">
    <property type="term" value="F:DNA binding"/>
    <property type="evidence" value="ECO:0007669"/>
    <property type="project" value="InterPro"/>
</dbReference>
<comment type="caution">
    <text evidence="7">The sequence shown here is derived from an EMBL/GenBank/DDBJ whole genome shotgun (WGS) entry which is preliminary data.</text>
</comment>
<feature type="domain" description="RNA polymerase sigma-70 region 2" evidence="5">
    <location>
        <begin position="28"/>
        <end position="85"/>
    </location>
</feature>
<keyword evidence="2" id="KW-0805">Transcription regulation</keyword>
<sequence length="182" mass="21010">MKELLYRIQFHDDQQAFKAFYQQQMFPLYQFALAFLKQHQPAEEVVNDVFVRLWQRRNTLHEIENIKVYLYVAVKHAALNQLRSATTFTEADLDNLQVPQIRFCAGAEQLLLTHELQSAIAAAVRQLPPKCRLIFKMVKEDGLSYKEVAGILNISPKTVDAQLIIALKKLTTSLQHYLLPQG</sequence>
<dbReference type="RefSeq" id="WP_113614433.1">
    <property type="nucleotide sequence ID" value="NZ_QFFJ01000001.1"/>
</dbReference>
<keyword evidence="8" id="KW-1185">Reference proteome</keyword>
<dbReference type="SUPFAM" id="SSF88659">
    <property type="entry name" value="Sigma3 and sigma4 domains of RNA polymerase sigma factors"/>
    <property type="match status" value="1"/>
</dbReference>
<organism evidence="7 8">
    <name type="scientific">Chitinophaga flava</name>
    <dbReference type="NCBI Taxonomy" id="2259036"/>
    <lineage>
        <taxon>Bacteria</taxon>
        <taxon>Pseudomonadati</taxon>
        <taxon>Bacteroidota</taxon>
        <taxon>Chitinophagia</taxon>
        <taxon>Chitinophagales</taxon>
        <taxon>Chitinophagaceae</taxon>
        <taxon>Chitinophaga</taxon>
    </lineage>
</organism>
<dbReference type="Pfam" id="PF04542">
    <property type="entry name" value="Sigma70_r2"/>
    <property type="match status" value="1"/>
</dbReference>
<evidence type="ECO:0000313" key="7">
    <source>
        <dbReference type="EMBL" id="RBL91832.1"/>
    </source>
</evidence>
<evidence type="ECO:0000259" key="5">
    <source>
        <dbReference type="Pfam" id="PF04542"/>
    </source>
</evidence>
<accession>A0A365XZR2</accession>
<evidence type="ECO:0000259" key="6">
    <source>
        <dbReference type="Pfam" id="PF08281"/>
    </source>
</evidence>
<dbReference type="InterPro" id="IPR039425">
    <property type="entry name" value="RNA_pol_sigma-70-like"/>
</dbReference>
<dbReference type="Pfam" id="PF08281">
    <property type="entry name" value="Sigma70_r4_2"/>
    <property type="match status" value="1"/>
</dbReference>
<dbReference type="Gene3D" id="1.10.1740.10">
    <property type="match status" value="1"/>
</dbReference>
<dbReference type="Proteomes" id="UP000253410">
    <property type="component" value="Unassembled WGS sequence"/>
</dbReference>
<dbReference type="InterPro" id="IPR013325">
    <property type="entry name" value="RNA_pol_sigma_r2"/>
</dbReference>
<dbReference type="InterPro" id="IPR014284">
    <property type="entry name" value="RNA_pol_sigma-70_dom"/>
</dbReference>
<name>A0A365XZR2_9BACT</name>
<dbReference type="NCBIfam" id="TIGR02937">
    <property type="entry name" value="sigma70-ECF"/>
    <property type="match status" value="1"/>
</dbReference>
<evidence type="ECO:0000313" key="8">
    <source>
        <dbReference type="Proteomes" id="UP000253410"/>
    </source>
</evidence>
<proteinExistence type="inferred from homology"/>
<comment type="similarity">
    <text evidence="1">Belongs to the sigma-70 factor family. ECF subfamily.</text>
</comment>
<dbReference type="Gene3D" id="1.10.10.10">
    <property type="entry name" value="Winged helix-like DNA-binding domain superfamily/Winged helix DNA-binding domain"/>
    <property type="match status" value="1"/>
</dbReference>
<dbReference type="PANTHER" id="PTHR43133">
    <property type="entry name" value="RNA POLYMERASE ECF-TYPE SIGMA FACTO"/>
    <property type="match status" value="1"/>
</dbReference>
<reference evidence="7 8" key="1">
    <citation type="submission" date="2018-05" db="EMBL/GenBank/DDBJ databases">
        <title>Chitinophaga sp. K3CV102501T nov., isolated from isolated from a monsoon evergreen broad-leaved forest soil.</title>
        <authorList>
            <person name="Lv Y."/>
        </authorList>
    </citation>
    <scope>NUCLEOTIDE SEQUENCE [LARGE SCALE GENOMIC DNA]</scope>
    <source>
        <strain evidence="7 8">GDMCC 1.1325</strain>
    </source>
</reference>
<protein>
    <submittedName>
        <fullName evidence="7">RNA polymerase sigma-70 factor</fullName>
    </submittedName>
</protein>
<feature type="domain" description="RNA polymerase sigma factor 70 region 4 type 2" evidence="6">
    <location>
        <begin position="119"/>
        <end position="170"/>
    </location>
</feature>
<keyword evidence="3" id="KW-0731">Sigma factor</keyword>
<dbReference type="PANTHER" id="PTHR43133:SF46">
    <property type="entry name" value="RNA POLYMERASE SIGMA-70 FACTOR ECF SUBFAMILY"/>
    <property type="match status" value="1"/>
</dbReference>
<dbReference type="InterPro" id="IPR013249">
    <property type="entry name" value="RNA_pol_sigma70_r4_t2"/>
</dbReference>
<evidence type="ECO:0000256" key="1">
    <source>
        <dbReference type="ARBA" id="ARBA00010641"/>
    </source>
</evidence>
<dbReference type="GO" id="GO:0006352">
    <property type="term" value="P:DNA-templated transcription initiation"/>
    <property type="evidence" value="ECO:0007669"/>
    <property type="project" value="InterPro"/>
</dbReference>
<dbReference type="InterPro" id="IPR007627">
    <property type="entry name" value="RNA_pol_sigma70_r2"/>
</dbReference>
<dbReference type="SUPFAM" id="SSF88946">
    <property type="entry name" value="Sigma2 domain of RNA polymerase sigma factors"/>
    <property type="match status" value="1"/>
</dbReference>
<dbReference type="InterPro" id="IPR014327">
    <property type="entry name" value="RNA_pol_sigma70_bacteroid"/>
</dbReference>